<dbReference type="InterPro" id="IPR007324">
    <property type="entry name" value="Sugar-bd_dom_put"/>
</dbReference>
<evidence type="ECO:0000256" key="3">
    <source>
        <dbReference type="ARBA" id="ARBA00023125"/>
    </source>
</evidence>
<dbReference type="InterPro" id="IPR037171">
    <property type="entry name" value="NagB/RpiA_transferase-like"/>
</dbReference>
<evidence type="ECO:0000313" key="7">
    <source>
        <dbReference type="Proteomes" id="UP000002016"/>
    </source>
</evidence>
<dbReference type="STRING" id="416591.Tlet_1708"/>
<reference evidence="6 7" key="1">
    <citation type="submission" date="2007-08" db="EMBL/GenBank/DDBJ databases">
        <title>Complete sequence of Thermotoga lettingae TMO.</title>
        <authorList>
            <consortium name="US DOE Joint Genome Institute"/>
            <person name="Copeland A."/>
            <person name="Lucas S."/>
            <person name="Lapidus A."/>
            <person name="Barry K."/>
            <person name="Glavina del Rio T."/>
            <person name="Dalin E."/>
            <person name="Tice H."/>
            <person name="Pitluck S."/>
            <person name="Foster B."/>
            <person name="Bruce D."/>
            <person name="Schmutz J."/>
            <person name="Larimer F."/>
            <person name="Land M."/>
            <person name="Hauser L."/>
            <person name="Kyrpides N."/>
            <person name="Mikhailova N."/>
            <person name="Nelson K."/>
            <person name="Gogarten J.P."/>
            <person name="Noll K."/>
            <person name="Richardson P."/>
        </authorList>
    </citation>
    <scope>NUCLEOTIDE SEQUENCE [LARGE SCALE GENOMIC DNA]</scope>
    <source>
        <strain evidence="7">ATCC BAA-301 / DSM 14385 / NBRC 107922 / TMO</strain>
    </source>
</reference>
<gene>
    <name evidence="6" type="ordered locus">Tlet_1708</name>
</gene>
<protein>
    <submittedName>
        <fullName evidence="6">Transcriptional regulator, DeoR family</fullName>
    </submittedName>
</protein>
<dbReference type="OrthoDB" id="41234at2"/>
<accession>A8F7X8</accession>
<keyword evidence="3" id="KW-0238">DNA-binding</keyword>
<dbReference type="Gene3D" id="3.40.50.1360">
    <property type="match status" value="1"/>
</dbReference>
<dbReference type="HOGENOM" id="CLU_054506_1_1_0"/>
<dbReference type="SUPFAM" id="SSF100950">
    <property type="entry name" value="NagB/RpiA/CoA transferase-like"/>
    <property type="match status" value="1"/>
</dbReference>
<keyword evidence="2" id="KW-0805">Transcription regulation</keyword>
<sequence length="322" mass="37314">MTISDDLLFEVAFDYYVKNMLQKDIARKLGVSRVQVSKYLKMAVERKIVRIEVIPPKIPEKLEIEYAKLFKEKFDLKKLLLTNSHSNNQLLLQSLARKAWEFLSGLPDESLNIGIGWGTTMYTLATYEYNLQKHNWKIVPLSGGTFKLSDRHFDSNFIAQNFAERLNAKSIPVYFPFLMDNIEQKQQFQNTEEFTFINSMWNNLDIVICSVGYSISRSPLFRQNVFDGSTLNTLEKLKIVGDVLTHYFDINGKIYDLDFMKKVNNITFEQYMKSRLKIVVAGGFHKIESIAGLLKGKLTDVLITDINTAKNVIEYAAERDWR</sequence>
<dbReference type="EMBL" id="CP000812">
    <property type="protein sequence ID" value="ABV34262.1"/>
    <property type="molecule type" value="Genomic_DNA"/>
</dbReference>
<dbReference type="Pfam" id="PF04198">
    <property type="entry name" value="Sugar-bind"/>
    <property type="match status" value="1"/>
</dbReference>
<dbReference type="InterPro" id="IPR051054">
    <property type="entry name" value="SorC_transcr_regulators"/>
</dbReference>
<organism evidence="6 7">
    <name type="scientific">Pseudothermotoga lettingae (strain ATCC BAA-301 / DSM 14385 / NBRC 107922 / TMO)</name>
    <name type="common">Thermotoga lettingae</name>
    <dbReference type="NCBI Taxonomy" id="416591"/>
    <lineage>
        <taxon>Bacteria</taxon>
        <taxon>Thermotogati</taxon>
        <taxon>Thermotogota</taxon>
        <taxon>Thermotogae</taxon>
        <taxon>Thermotogales</taxon>
        <taxon>Thermotogaceae</taxon>
        <taxon>Pseudothermotoga</taxon>
    </lineage>
</organism>
<dbReference type="PANTHER" id="PTHR34294:SF1">
    <property type="entry name" value="TRANSCRIPTIONAL REGULATOR LSRR"/>
    <property type="match status" value="1"/>
</dbReference>
<dbReference type="AlphaFoldDB" id="A8F7X8"/>
<keyword evidence="4" id="KW-0804">Transcription</keyword>
<dbReference type="Gene3D" id="1.10.10.60">
    <property type="entry name" value="Homeodomain-like"/>
    <property type="match status" value="1"/>
</dbReference>
<reference evidence="6 7" key="2">
    <citation type="journal article" date="2009" name="Proc. Natl. Acad. Sci. U.S.A.">
        <title>On the chimeric nature, thermophilic origin, and phylogenetic placement of the Thermotogales.</title>
        <authorList>
            <person name="Zhaxybayeva O."/>
            <person name="Swithers K.S."/>
            <person name="Lapierre P."/>
            <person name="Fournier G.P."/>
            <person name="Bickhart D.M."/>
            <person name="DeBoy R.T."/>
            <person name="Nelson K.E."/>
            <person name="Nesbo C.L."/>
            <person name="Doolittle W.F."/>
            <person name="Gogarten J.P."/>
            <person name="Noll K.M."/>
        </authorList>
    </citation>
    <scope>NUCLEOTIDE SEQUENCE [LARGE SCALE GENOMIC DNA]</scope>
    <source>
        <strain evidence="7">ATCC BAA-301 / DSM 14385 / NBRC 107922 / TMO</strain>
    </source>
</reference>
<dbReference type="KEGG" id="tle:Tlet_1708"/>
<dbReference type="eggNOG" id="COG2390">
    <property type="taxonomic scope" value="Bacteria"/>
</dbReference>
<comment type="similarity">
    <text evidence="1">Belongs to the SorC transcriptional regulatory family.</text>
</comment>
<evidence type="ECO:0000256" key="1">
    <source>
        <dbReference type="ARBA" id="ARBA00010466"/>
    </source>
</evidence>
<name>A8F7X8_PSELT</name>
<dbReference type="Proteomes" id="UP000002016">
    <property type="component" value="Chromosome"/>
</dbReference>
<evidence type="ECO:0000313" key="6">
    <source>
        <dbReference type="EMBL" id="ABV34262.1"/>
    </source>
</evidence>
<evidence type="ECO:0000256" key="4">
    <source>
        <dbReference type="ARBA" id="ARBA00023163"/>
    </source>
</evidence>
<feature type="domain" description="Sugar-binding" evidence="5">
    <location>
        <begin position="64"/>
        <end position="313"/>
    </location>
</feature>
<dbReference type="GO" id="GO:0003677">
    <property type="term" value="F:DNA binding"/>
    <property type="evidence" value="ECO:0007669"/>
    <property type="project" value="UniProtKB-KW"/>
</dbReference>
<dbReference type="GO" id="GO:0030246">
    <property type="term" value="F:carbohydrate binding"/>
    <property type="evidence" value="ECO:0007669"/>
    <property type="project" value="InterPro"/>
</dbReference>
<dbReference type="PANTHER" id="PTHR34294">
    <property type="entry name" value="TRANSCRIPTIONAL REGULATOR-RELATED"/>
    <property type="match status" value="1"/>
</dbReference>
<evidence type="ECO:0000256" key="2">
    <source>
        <dbReference type="ARBA" id="ARBA00023015"/>
    </source>
</evidence>
<proteinExistence type="inferred from homology"/>
<evidence type="ECO:0000259" key="5">
    <source>
        <dbReference type="Pfam" id="PF04198"/>
    </source>
</evidence>
<keyword evidence="7" id="KW-1185">Reference proteome</keyword>
<dbReference type="RefSeq" id="WP_012003738.1">
    <property type="nucleotide sequence ID" value="NC_009828.1"/>
</dbReference>